<dbReference type="Proteomes" id="UP000274920">
    <property type="component" value="Unassembled WGS sequence"/>
</dbReference>
<dbReference type="AlphaFoldDB" id="A0A3R8LZH0"/>
<name>A0A3R8LZH0_9FIRM</name>
<accession>A0A3R8LZH0</accession>
<dbReference type="EMBL" id="RHJS01000002">
    <property type="protein sequence ID" value="RRK32603.1"/>
    <property type="molecule type" value="Genomic_DNA"/>
</dbReference>
<dbReference type="RefSeq" id="WP_125128063.1">
    <property type="nucleotide sequence ID" value="NZ_RHJS01000002.1"/>
</dbReference>
<gene>
    <name evidence="1" type="ORF">EBB54_15495</name>
</gene>
<comment type="caution">
    <text evidence="1">The sequence shown here is derived from an EMBL/GenBank/DDBJ whole genome shotgun (WGS) entry which is preliminary data.</text>
</comment>
<evidence type="ECO:0000313" key="1">
    <source>
        <dbReference type="EMBL" id="RRK32603.1"/>
    </source>
</evidence>
<reference evidence="1" key="1">
    <citation type="submission" date="2018-10" db="EMBL/GenBank/DDBJ databases">
        <title>Schaedlerella arabinophila gen. nov. sp. nov., isolated from the mouse intestinal tract and comparative analysis with the genome of the closely related altered Schaedler flora strain ASF502.</title>
        <authorList>
            <person name="Miyake S."/>
            <person name="Soh M."/>
            <person name="Seedorf H."/>
        </authorList>
    </citation>
    <scope>NUCLEOTIDE SEQUENCE [LARGE SCALE GENOMIC DNA]</scope>
    <source>
        <strain evidence="1">DSM 106076</strain>
    </source>
</reference>
<protein>
    <submittedName>
        <fullName evidence="1">Uncharacterized protein</fullName>
    </submittedName>
</protein>
<proteinExistence type="predicted"/>
<evidence type="ECO:0000313" key="2">
    <source>
        <dbReference type="Proteomes" id="UP000274920"/>
    </source>
</evidence>
<sequence>MRANVTEENIKMGDGMIGWEYYNHAAIPTCAPHEIPNLKLIENGSIWKIRGGIPLLARWTTEWDCGYETNWWYVIKDNPFQMEDVKSKIRTQIRKGIKNFQCEEIRAKEYAEEIYQVLIKANSSYEKQFVKNYNKEKTIKSIAGWPDEIRVWGAFNAEKQLCAYTSVADKDTFFKIISHKSSPESERYQVNLAILFKVLQDLNSEIGKGKYICNGERTINHKTNFNEYFEKYFHFRKSYCKLNLRYRKGIGIIVSILYPVRKRLEHYSYFRLIQSLNAVMYMNAIMKGDQI</sequence>
<organism evidence="1 2">
    <name type="scientific">Schaedlerella arabinosiphila</name>
    <dbReference type="NCBI Taxonomy" id="2044587"/>
    <lineage>
        <taxon>Bacteria</taxon>
        <taxon>Bacillati</taxon>
        <taxon>Bacillota</taxon>
        <taxon>Clostridia</taxon>
        <taxon>Lachnospirales</taxon>
        <taxon>Lachnospiraceae</taxon>
        <taxon>Schaedlerella</taxon>
    </lineage>
</organism>
<keyword evidence="2" id="KW-1185">Reference proteome</keyword>